<dbReference type="CDD" id="cd00833">
    <property type="entry name" value="PKS"/>
    <property type="match status" value="1"/>
</dbReference>
<dbReference type="PROSITE" id="PS50075">
    <property type="entry name" value="CARRIER"/>
    <property type="match status" value="1"/>
</dbReference>
<dbReference type="GO" id="GO:0004312">
    <property type="term" value="F:fatty acid synthase activity"/>
    <property type="evidence" value="ECO:0007669"/>
    <property type="project" value="TreeGrafter"/>
</dbReference>
<dbReference type="GO" id="GO:0005886">
    <property type="term" value="C:plasma membrane"/>
    <property type="evidence" value="ECO:0007669"/>
    <property type="project" value="TreeGrafter"/>
</dbReference>
<dbReference type="Pfam" id="PF02801">
    <property type="entry name" value="Ketoacyl-synt_C"/>
    <property type="match status" value="1"/>
</dbReference>
<dbReference type="Pfam" id="PF16197">
    <property type="entry name" value="KAsynt_C_assoc"/>
    <property type="match status" value="1"/>
</dbReference>
<gene>
    <name evidence="6" type="ORF">JI735_34025</name>
</gene>
<keyword evidence="6" id="KW-0614">Plasmid</keyword>
<proteinExistence type="predicted"/>
<dbReference type="InterPro" id="IPR016039">
    <property type="entry name" value="Thiolase-like"/>
</dbReference>
<keyword evidence="7" id="KW-1185">Reference proteome</keyword>
<dbReference type="GO" id="GO:0006633">
    <property type="term" value="P:fatty acid biosynthetic process"/>
    <property type="evidence" value="ECO:0007669"/>
    <property type="project" value="TreeGrafter"/>
</dbReference>
<dbReference type="Gene3D" id="3.40.47.10">
    <property type="match status" value="1"/>
</dbReference>
<name>A0A974PIP1_9BACL</name>
<dbReference type="InterPro" id="IPR009081">
    <property type="entry name" value="PP-bd_ACP"/>
</dbReference>
<dbReference type="AlphaFoldDB" id="A0A974PIP1"/>
<evidence type="ECO:0000259" key="4">
    <source>
        <dbReference type="PROSITE" id="PS50075"/>
    </source>
</evidence>
<dbReference type="SUPFAM" id="SSF53901">
    <property type="entry name" value="Thiolase-like"/>
    <property type="match status" value="1"/>
</dbReference>
<dbReference type="PANTHER" id="PTHR43775">
    <property type="entry name" value="FATTY ACID SYNTHASE"/>
    <property type="match status" value="1"/>
</dbReference>
<dbReference type="PROSITE" id="PS52004">
    <property type="entry name" value="KS3_2"/>
    <property type="match status" value="1"/>
</dbReference>
<accession>A0A974PIP1</accession>
<dbReference type="Proteomes" id="UP000595841">
    <property type="component" value="Plasmid unnamed1"/>
</dbReference>
<dbReference type="Pfam" id="PF00550">
    <property type="entry name" value="PP-binding"/>
    <property type="match status" value="1"/>
</dbReference>
<geneLocation type="plasmid" evidence="6 7">
    <name>unnamed1</name>
</geneLocation>
<dbReference type="SMART" id="SM00825">
    <property type="entry name" value="PKS_KS"/>
    <property type="match status" value="1"/>
</dbReference>
<dbReference type="GO" id="GO:0071770">
    <property type="term" value="P:DIM/DIP cell wall layer assembly"/>
    <property type="evidence" value="ECO:0007669"/>
    <property type="project" value="TreeGrafter"/>
</dbReference>
<feature type="domain" description="Ketosynthase family 3 (KS3)" evidence="5">
    <location>
        <begin position="1"/>
        <end position="195"/>
    </location>
</feature>
<dbReference type="InterPro" id="IPR050091">
    <property type="entry name" value="PKS_NRPS_Biosynth_Enz"/>
</dbReference>
<keyword evidence="3" id="KW-0808">Transferase</keyword>
<dbReference type="InterPro" id="IPR032821">
    <property type="entry name" value="PKS_assoc"/>
</dbReference>
<dbReference type="InterPro" id="IPR014031">
    <property type="entry name" value="Ketoacyl_synth_C"/>
</dbReference>
<dbReference type="Gene3D" id="1.10.1200.10">
    <property type="entry name" value="ACP-like"/>
    <property type="match status" value="1"/>
</dbReference>
<evidence type="ECO:0000259" key="5">
    <source>
        <dbReference type="PROSITE" id="PS52004"/>
    </source>
</evidence>
<evidence type="ECO:0000256" key="2">
    <source>
        <dbReference type="ARBA" id="ARBA00022553"/>
    </source>
</evidence>
<keyword evidence="2" id="KW-0597">Phosphoprotein</keyword>
<dbReference type="SMART" id="SM00823">
    <property type="entry name" value="PKS_PP"/>
    <property type="match status" value="1"/>
</dbReference>
<dbReference type="Gene3D" id="1.10.1240.100">
    <property type="match status" value="1"/>
</dbReference>
<dbReference type="RefSeq" id="WP_202677780.1">
    <property type="nucleotide sequence ID" value="NZ_CP068596.1"/>
</dbReference>
<sequence length="518" mass="57188">MKPLAQAEADGDPIYAVIRGTAVNHGGRSKSFTAPNPSGQAEVIKAAVARSGVDPSAISYIEVHGTATTLGDTVELEGIKNAFAELRKQWGVQSVPAPACGLGSVKSNVGHLEAASGIASLLKVILALKHKELPPSLHCNELNPFIQLDDSPFYIVLERQEWRQPVDASHRKLPRLAGINVFGAGGVNAHIIIEEYEQPAQPEPKSADEPAVMVFSAKTKNSLREIVQATASFAEKESRFELLHAAYTLQTGRDEMEERVAFVSQTAEEFVEKARLYISGQEIGKEEGIYETAPPAVRQGICELIGKDVTSQRYVDMLMQSQQWSTIARLWVNGVPIEWVKLHPEGTRSRLRLPTYMFAKQRYWIPRSGELNRSREALDSTTGKAEVSPFSAVESAGPEEAVSRYFGNKISSMLGIRPEELRMDKELQEFGFDSIMAMKFKYEVENELGLLLPMEVLGESRYIKDLAVRIVSSPGQEELWKAIAGSCPKSDIESLESDQLDALFESLNRKLYGQTVLP</sequence>
<evidence type="ECO:0000256" key="1">
    <source>
        <dbReference type="ARBA" id="ARBA00022450"/>
    </source>
</evidence>
<dbReference type="InterPro" id="IPR036736">
    <property type="entry name" value="ACP-like_sf"/>
</dbReference>
<dbReference type="GO" id="GO:0031177">
    <property type="term" value="F:phosphopantetheine binding"/>
    <property type="evidence" value="ECO:0007669"/>
    <property type="project" value="InterPro"/>
</dbReference>
<keyword evidence="1" id="KW-0596">Phosphopantetheine</keyword>
<evidence type="ECO:0000313" key="6">
    <source>
        <dbReference type="EMBL" id="QQZ64667.1"/>
    </source>
</evidence>
<dbReference type="InterPro" id="IPR020806">
    <property type="entry name" value="PKS_PP-bd"/>
</dbReference>
<dbReference type="EMBL" id="CP068596">
    <property type="protein sequence ID" value="QQZ64667.1"/>
    <property type="molecule type" value="Genomic_DNA"/>
</dbReference>
<dbReference type="SUPFAM" id="SSF47336">
    <property type="entry name" value="ACP-like"/>
    <property type="match status" value="1"/>
</dbReference>
<evidence type="ECO:0000313" key="7">
    <source>
        <dbReference type="Proteomes" id="UP000595841"/>
    </source>
</evidence>
<protein>
    <recommendedName>
        <fullName evidence="8">Carrier domain-containing protein</fullName>
    </recommendedName>
</protein>
<dbReference type="PANTHER" id="PTHR43775:SF37">
    <property type="entry name" value="SI:DKEY-61P9.11"/>
    <property type="match status" value="1"/>
</dbReference>
<dbReference type="GO" id="GO:0005737">
    <property type="term" value="C:cytoplasm"/>
    <property type="evidence" value="ECO:0007669"/>
    <property type="project" value="TreeGrafter"/>
</dbReference>
<organism evidence="6 7">
    <name type="scientific">Paenibacillus sonchi</name>
    <dbReference type="NCBI Taxonomy" id="373687"/>
    <lineage>
        <taxon>Bacteria</taxon>
        <taxon>Bacillati</taxon>
        <taxon>Bacillota</taxon>
        <taxon>Bacilli</taxon>
        <taxon>Bacillales</taxon>
        <taxon>Paenibacillaceae</taxon>
        <taxon>Paenibacillus</taxon>
        <taxon>Paenibacillus sonchi group</taxon>
    </lineage>
</organism>
<dbReference type="InterPro" id="IPR020841">
    <property type="entry name" value="PKS_Beta-ketoAc_synthase_dom"/>
</dbReference>
<evidence type="ECO:0008006" key="8">
    <source>
        <dbReference type="Google" id="ProtNLM"/>
    </source>
</evidence>
<dbReference type="KEGG" id="pson:JI735_34025"/>
<reference evidence="6 7" key="1">
    <citation type="submission" date="2021-01" db="EMBL/GenBank/DDBJ databases">
        <title>Whole genome sequence of Paenibacillus sonchi LMG 24727 for comparative genomics.</title>
        <authorList>
            <person name="Lee G."/>
            <person name="Kim M.-J."/>
            <person name="Lim K."/>
            <person name="Shin J.-H."/>
        </authorList>
    </citation>
    <scope>NUCLEOTIDE SEQUENCE [LARGE SCALE GENOMIC DNA]</scope>
    <source>
        <strain evidence="6 7">LMG 24727</strain>
        <plasmid evidence="6 7">unnamed1</plasmid>
    </source>
</reference>
<evidence type="ECO:0000256" key="3">
    <source>
        <dbReference type="ARBA" id="ARBA00022679"/>
    </source>
</evidence>
<feature type="domain" description="Carrier" evidence="4">
    <location>
        <begin position="397"/>
        <end position="474"/>
    </location>
</feature>